<name>A0A1W0WA92_HYPEX</name>
<dbReference type="EMBL" id="MTYJ01000153">
    <property type="protein sequence ID" value="OQV12124.1"/>
    <property type="molecule type" value="Genomic_DNA"/>
</dbReference>
<evidence type="ECO:0000313" key="2">
    <source>
        <dbReference type="Proteomes" id="UP000192578"/>
    </source>
</evidence>
<gene>
    <name evidence="1" type="ORF">BV898_13603</name>
</gene>
<protein>
    <submittedName>
        <fullName evidence="1">Uncharacterized protein</fullName>
    </submittedName>
</protein>
<proteinExistence type="predicted"/>
<dbReference type="AlphaFoldDB" id="A0A1W0WA92"/>
<organism evidence="1 2">
    <name type="scientific">Hypsibius exemplaris</name>
    <name type="common">Freshwater tardigrade</name>
    <dbReference type="NCBI Taxonomy" id="2072580"/>
    <lineage>
        <taxon>Eukaryota</taxon>
        <taxon>Metazoa</taxon>
        <taxon>Ecdysozoa</taxon>
        <taxon>Tardigrada</taxon>
        <taxon>Eutardigrada</taxon>
        <taxon>Parachela</taxon>
        <taxon>Hypsibioidea</taxon>
        <taxon>Hypsibiidae</taxon>
        <taxon>Hypsibius</taxon>
    </lineage>
</organism>
<evidence type="ECO:0000313" key="1">
    <source>
        <dbReference type="EMBL" id="OQV12124.1"/>
    </source>
</evidence>
<reference evidence="2" key="1">
    <citation type="submission" date="2017-01" db="EMBL/GenBank/DDBJ databases">
        <title>Comparative genomics of anhydrobiosis in the tardigrade Hypsibius dujardini.</title>
        <authorList>
            <person name="Yoshida Y."/>
            <person name="Koutsovoulos G."/>
            <person name="Laetsch D."/>
            <person name="Stevens L."/>
            <person name="Kumar S."/>
            <person name="Horikawa D."/>
            <person name="Ishino K."/>
            <person name="Komine S."/>
            <person name="Tomita M."/>
            <person name="Blaxter M."/>
            <person name="Arakawa K."/>
        </authorList>
    </citation>
    <scope>NUCLEOTIDE SEQUENCE [LARGE SCALE GENOMIC DNA]</scope>
    <source>
        <strain evidence="2">Z151</strain>
    </source>
</reference>
<comment type="caution">
    <text evidence="1">The sequence shown here is derived from an EMBL/GenBank/DDBJ whole genome shotgun (WGS) entry which is preliminary data.</text>
</comment>
<keyword evidence="2" id="KW-1185">Reference proteome</keyword>
<dbReference type="Proteomes" id="UP000192578">
    <property type="component" value="Unassembled WGS sequence"/>
</dbReference>
<accession>A0A1W0WA92</accession>
<sequence>MSPPDTNRLPALIKANNYHFYSEGNGENDLSKMYKEWRAKLPRYEVPRLCRLERHETNRQPLAVLPCRGCGNNGSLKDAVKNRLIRHSASSPPTYRLGLPGKKGDAPNFTVQAAGQARFQRTKTLVLCL</sequence>